<evidence type="ECO:0000313" key="2">
    <source>
        <dbReference type="Proteomes" id="UP000664398"/>
    </source>
</evidence>
<comment type="caution">
    <text evidence="1">The sequence shown here is derived from an EMBL/GenBank/DDBJ whole genome shotgun (WGS) entry which is preliminary data.</text>
</comment>
<protein>
    <submittedName>
        <fullName evidence="1">Uncharacterized protein</fullName>
    </submittedName>
</protein>
<dbReference type="EMBL" id="JAGDYL010000005">
    <property type="protein sequence ID" value="MBO1804487.1"/>
    <property type="molecule type" value="Genomic_DNA"/>
</dbReference>
<dbReference type="Proteomes" id="UP000664398">
    <property type="component" value="Unassembled WGS sequence"/>
</dbReference>
<reference evidence="1" key="1">
    <citation type="submission" date="2021-03" db="EMBL/GenBank/DDBJ databases">
        <title>Leucobacter chromiisoli sp. nov., isolated from chromium-containing soil of chemical plant.</title>
        <authorList>
            <person name="Xu Z."/>
        </authorList>
    </citation>
    <scope>NUCLEOTIDE SEQUENCE</scope>
    <source>
        <strain evidence="1">A2</strain>
    </source>
</reference>
<dbReference type="RefSeq" id="WP_208044968.1">
    <property type="nucleotide sequence ID" value="NZ_JAGDYL010000005.1"/>
</dbReference>
<organism evidence="1 2">
    <name type="scientific">Leucobacter ruminantium</name>
    <dbReference type="NCBI Taxonomy" id="1289170"/>
    <lineage>
        <taxon>Bacteria</taxon>
        <taxon>Bacillati</taxon>
        <taxon>Actinomycetota</taxon>
        <taxon>Actinomycetes</taxon>
        <taxon>Micrococcales</taxon>
        <taxon>Microbacteriaceae</taxon>
        <taxon>Leucobacter</taxon>
    </lineage>
</organism>
<keyword evidence="2" id="KW-1185">Reference proteome</keyword>
<gene>
    <name evidence="1" type="ORF">J4H91_04035</name>
</gene>
<sequence>MSTRTTYKPEQFTDSGWDSGTPARKTRFVNALIRFIDQGCPAEKFTKQLYDGLYNHGYFSGFIAHYDRRGFYAEHFSTPDRRREFFAELMRSCRRDAHSGRADLWCDVKTILLDHYSNGAER</sequence>
<evidence type="ECO:0000313" key="1">
    <source>
        <dbReference type="EMBL" id="MBO1804487.1"/>
    </source>
</evidence>
<name>A0A939RW06_9MICO</name>
<accession>A0A939RW06</accession>
<dbReference type="AlphaFoldDB" id="A0A939RW06"/>
<proteinExistence type="predicted"/>